<dbReference type="SMART" id="SM00382">
    <property type="entry name" value="AAA"/>
    <property type="match status" value="1"/>
</dbReference>
<evidence type="ECO:0000256" key="4">
    <source>
        <dbReference type="ARBA" id="ARBA00022692"/>
    </source>
</evidence>
<dbReference type="Gene3D" id="3.40.50.300">
    <property type="entry name" value="P-loop containing nucleotide triphosphate hydrolases"/>
    <property type="match status" value="1"/>
</dbReference>
<feature type="transmembrane region" description="Helical" evidence="11">
    <location>
        <begin position="64"/>
        <end position="90"/>
    </location>
</feature>
<dbReference type="GO" id="GO:0015421">
    <property type="term" value="F:ABC-type oligopeptide transporter activity"/>
    <property type="evidence" value="ECO:0007669"/>
    <property type="project" value="TreeGrafter"/>
</dbReference>
<dbReference type="InterPro" id="IPR036640">
    <property type="entry name" value="ABC1_TM_sf"/>
</dbReference>
<evidence type="ECO:0000256" key="1">
    <source>
        <dbReference type="ARBA" id="ARBA00004651"/>
    </source>
</evidence>
<keyword evidence="5" id="KW-0547">Nucleotide-binding</keyword>
<feature type="transmembrane region" description="Helical" evidence="11">
    <location>
        <begin position="242"/>
        <end position="267"/>
    </location>
</feature>
<dbReference type="InterPro" id="IPR027417">
    <property type="entry name" value="P-loop_NTPase"/>
</dbReference>
<dbReference type="PROSITE" id="PS50893">
    <property type="entry name" value="ABC_TRANSPORTER_2"/>
    <property type="match status" value="1"/>
</dbReference>
<evidence type="ECO:0000313" key="14">
    <source>
        <dbReference type="EMBL" id="QJR82930.1"/>
    </source>
</evidence>
<feature type="transmembrane region" description="Helical" evidence="11">
    <location>
        <begin position="165"/>
        <end position="183"/>
    </location>
</feature>
<evidence type="ECO:0000313" key="15">
    <source>
        <dbReference type="Proteomes" id="UP000219285"/>
    </source>
</evidence>
<dbReference type="PROSITE" id="PS00211">
    <property type="entry name" value="ABC_TRANSPORTER_1"/>
    <property type="match status" value="1"/>
</dbReference>
<dbReference type="RefSeq" id="WP_075610078.1">
    <property type="nucleotide sequence ID" value="NZ_CP052766.1"/>
</dbReference>
<dbReference type="GO" id="GO:0016887">
    <property type="term" value="F:ATP hydrolysis activity"/>
    <property type="evidence" value="ECO:0007669"/>
    <property type="project" value="InterPro"/>
</dbReference>
<accession>A0A6M4MK26</accession>
<organism evidence="14 15">
    <name type="scientific">Alteromonas pelagimontana</name>
    <dbReference type="NCBI Taxonomy" id="1858656"/>
    <lineage>
        <taxon>Bacteria</taxon>
        <taxon>Pseudomonadati</taxon>
        <taxon>Pseudomonadota</taxon>
        <taxon>Gammaproteobacteria</taxon>
        <taxon>Alteromonadales</taxon>
        <taxon>Alteromonadaceae</taxon>
        <taxon>Alteromonas/Salinimonas group</taxon>
        <taxon>Alteromonas</taxon>
    </lineage>
</organism>
<dbReference type="EMBL" id="CP052766">
    <property type="protein sequence ID" value="QJR82930.1"/>
    <property type="molecule type" value="Genomic_DNA"/>
</dbReference>
<dbReference type="OrthoDB" id="9806127at2"/>
<keyword evidence="6 14" id="KW-0067">ATP-binding</keyword>
<dbReference type="Gene3D" id="1.20.1560.10">
    <property type="entry name" value="ABC transporter type 1, transmembrane domain"/>
    <property type="match status" value="1"/>
</dbReference>
<feature type="domain" description="ABC transporter" evidence="12">
    <location>
        <begin position="340"/>
        <end position="576"/>
    </location>
</feature>
<feature type="transmembrane region" description="Helical" evidence="11">
    <location>
        <begin position="273"/>
        <end position="293"/>
    </location>
</feature>
<sequence length="582" mass="64225">MQQIDYSASQLRRFTGYLRDYKLAFALAVVGMIGYSAVDTYVVSQLQPLIDESLGNSDHEYLRLAAYAIVPLFLLRGLFNFLGTYMLSWIGSRVVMRMRQQLFEKYIHLPVSFHDNNAVGGLISKVTYDTEQVANASGKALLTIVREGAFVIGLLGVMFYQSWELSLVFLVIGPVVAVIVAFVSKRFRIVSRNIQLSMGNVTSAVEQAVKGHKVVLMFGGQKIEEDRFAKKNNFNRQQTMKLAVTQILSVSSIQVIASIALAVVLFIASTPQMIEELTAGVFISVVFYMVLLLKPLKQLTTVNNEFQKGMAACTSVFEVLDENDEPDNGTVTKQRVKGNLSFENVTFTYPGKNIPALKNISFSAKAGETVALVGRSGSGKSTISSLLTRFYSPQQGEVLLDDISLEDYDLKSLRSQFALVSQHVTLFNDTIANNIAYGSLEKVSRKDIEQAADIAHVTEFLAQLPDGLDSIVGENGLMLSGGQRQRIAIARAILTNAPVLILDEATSALDTESERLIQDALEKLQKERTSIVVAHRLSTIENADQIIVVEQGQIIEKGKHHELLEKQGHYAQLHTLQFGDAG</sequence>
<evidence type="ECO:0000259" key="13">
    <source>
        <dbReference type="PROSITE" id="PS50929"/>
    </source>
</evidence>
<evidence type="ECO:0000256" key="7">
    <source>
        <dbReference type="ARBA" id="ARBA00022967"/>
    </source>
</evidence>
<dbReference type="InterPro" id="IPR011917">
    <property type="entry name" value="ABC_transpr_lipidA"/>
</dbReference>
<dbReference type="GO" id="GO:0034040">
    <property type="term" value="F:ATPase-coupled lipid transmembrane transporter activity"/>
    <property type="evidence" value="ECO:0007669"/>
    <property type="project" value="InterPro"/>
</dbReference>
<proteinExistence type="predicted"/>
<dbReference type="SUPFAM" id="SSF90123">
    <property type="entry name" value="ABC transporter transmembrane region"/>
    <property type="match status" value="1"/>
</dbReference>
<feature type="transmembrane region" description="Helical" evidence="11">
    <location>
        <begin position="140"/>
        <end position="159"/>
    </location>
</feature>
<dbReference type="InterPro" id="IPR011527">
    <property type="entry name" value="ABC1_TM_dom"/>
</dbReference>
<evidence type="ECO:0000259" key="12">
    <source>
        <dbReference type="PROSITE" id="PS50893"/>
    </source>
</evidence>
<dbReference type="PROSITE" id="PS50929">
    <property type="entry name" value="ABC_TM1F"/>
    <property type="match status" value="1"/>
</dbReference>
<gene>
    <name evidence="14" type="primary">msbA</name>
    <name evidence="14" type="ORF">CA267_017945</name>
</gene>
<evidence type="ECO:0000256" key="5">
    <source>
        <dbReference type="ARBA" id="ARBA00022741"/>
    </source>
</evidence>
<dbReference type="SUPFAM" id="SSF52540">
    <property type="entry name" value="P-loop containing nucleoside triphosphate hydrolases"/>
    <property type="match status" value="1"/>
</dbReference>
<dbReference type="GO" id="GO:0005886">
    <property type="term" value="C:plasma membrane"/>
    <property type="evidence" value="ECO:0007669"/>
    <property type="project" value="UniProtKB-SubCell"/>
</dbReference>
<feature type="transmembrane region" description="Helical" evidence="11">
    <location>
        <begin position="21"/>
        <end position="44"/>
    </location>
</feature>
<keyword evidence="9" id="KW-0445">Lipid transport</keyword>
<dbReference type="InterPro" id="IPR003439">
    <property type="entry name" value="ABC_transporter-like_ATP-bd"/>
</dbReference>
<dbReference type="PANTHER" id="PTHR43394">
    <property type="entry name" value="ATP-DEPENDENT PERMEASE MDL1, MITOCHONDRIAL"/>
    <property type="match status" value="1"/>
</dbReference>
<evidence type="ECO:0000256" key="8">
    <source>
        <dbReference type="ARBA" id="ARBA00022989"/>
    </source>
</evidence>
<dbReference type="NCBIfam" id="TIGR02203">
    <property type="entry name" value="MsbA_lipidA"/>
    <property type="match status" value="1"/>
</dbReference>
<dbReference type="InterPro" id="IPR017871">
    <property type="entry name" value="ABC_transporter-like_CS"/>
</dbReference>
<keyword evidence="2" id="KW-0813">Transport</keyword>
<protein>
    <submittedName>
        <fullName evidence="14">Lipid A export permease/ATP-binding protein MsbA</fullName>
    </submittedName>
</protein>
<dbReference type="AlphaFoldDB" id="A0A6M4MK26"/>
<keyword evidence="3" id="KW-1003">Cell membrane</keyword>
<keyword evidence="7" id="KW-1278">Translocase</keyword>
<reference evidence="14 15" key="2">
    <citation type="submission" date="2020-04" db="EMBL/GenBank/DDBJ databases">
        <title>Complete genome sequence of Alteromonas pelagimontana 5.12T.</title>
        <authorList>
            <person name="Sinha R.K."/>
            <person name="Krishnan K.P."/>
            <person name="Kurian J.P."/>
        </authorList>
    </citation>
    <scope>NUCLEOTIDE SEQUENCE [LARGE SCALE GENOMIC DNA]</scope>
    <source>
        <strain evidence="14 15">5.12</strain>
    </source>
</reference>
<dbReference type="GO" id="GO:0005524">
    <property type="term" value="F:ATP binding"/>
    <property type="evidence" value="ECO:0007669"/>
    <property type="project" value="UniProtKB-KW"/>
</dbReference>
<dbReference type="Pfam" id="PF00664">
    <property type="entry name" value="ABC_membrane"/>
    <property type="match status" value="1"/>
</dbReference>
<dbReference type="CDD" id="cd18552">
    <property type="entry name" value="ABC_6TM_MsbA_like"/>
    <property type="match status" value="1"/>
</dbReference>
<comment type="subcellular location">
    <subcellularLocation>
        <location evidence="1">Cell membrane</location>
        <topology evidence="1">Multi-pass membrane protein</topology>
    </subcellularLocation>
</comment>
<dbReference type="Pfam" id="PF00005">
    <property type="entry name" value="ABC_tran"/>
    <property type="match status" value="1"/>
</dbReference>
<dbReference type="InterPro" id="IPR039421">
    <property type="entry name" value="Type_1_exporter"/>
</dbReference>
<keyword evidence="4 11" id="KW-0812">Transmembrane</keyword>
<dbReference type="Proteomes" id="UP000219285">
    <property type="component" value="Chromosome"/>
</dbReference>
<evidence type="ECO:0000256" key="11">
    <source>
        <dbReference type="SAM" id="Phobius"/>
    </source>
</evidence>
<keyword evidence="15" id="KW-1185">Reference proteome</keyword>
<dbReference type="FunFam" id="3.40.50.300:FF:000140">
    <property type="entry name" value="Lipid A export ATP-binding/permease protein MsbA"/>
    <property type="match status" value="1"/>
</dbReference>
<keyword evidence="8 11" id="KW-1133">Transmembrane helix</keyword>
<evidence type="ECO:0000256" key="2">
    <source>
        <dbReference type="ARBA" id="ARBA00022448"/>
    </source>
</evidence>
<keyword evidence="10 11" id="KW-0472">Membrane</keyword>
<evidence type="ECO:0000256" key="3">
    <source>
        <dbReference type="ARBA" id="ARBA00022475"/>
    </source>
</evidence>
<dbReference type="InterPro" id="IPR003593">
    <property type="entry name" value="AAA+_ATPase"/>
</dbReference>
<reference evidence="15" key="1">
    <citation type="submission" date="2014-12" db="EMBL/GenBank/DDBJ databases">
        <title>Complete genome sequence of a multi-drug resistant Klebsiella pneumoniae.</title>
        <authorList>
            <person name="Hua X."/>
            <person name="Chen Q."/>
            <person name="Li X."/>
            <person name="Feng Y."/>
            <person name="Ruan Z."/>
            <person name="Yu Y."/>
        </authorList>
    </citation>
    <scope>NUCLEOTIDE SEQUENCE [LARGE SCALE GENOMIC DNA]</scope>
    <source>
        <strain evidence="15">5.12</strain>
    </source>
</reference>
<evidence type="ECO:0000256" key="9">
    <source>
        <dbReference type="ARBA" id="ARBA00023055"/>
    </source>
</evidence>
<dbReference type="PANTHER" id="PTHR43394:SF1">
    <property type="entry name" value="ATP-BINDING CASSETTE SUB-FAMILY B MEMBER 10, MITOCHONDRIAL"/>
    <property type="match status" value="1"/>
</dbReference>
<dbReference type="KEGG" id="apel:CA267_017945"/>
<evidence type="ECO:0000256" key="6">
    <source>
        <dbReference type="ARBA" id="ARBA00022840"/>
    </source>
</evidence>
<evidence type="ECO:0000256" key="10">
    <source>
        <dbReference type="ARBA" id="ARBA00023136"/>
    </source>
</evidence>
<feature type="domain" description="ABC transmembrane type-1" evidence="13">
    <location>
        <begin position="26"/>
        <end position="308"/>
    </location>
</feature>
<name>A0A6M4MK26_9ALTE</name>